<dbReference type="InterPro" id="IPR051706">
    <property type="entry name" value="Glycosyltransferase_domain"/>
</dbReference>
<dbReference type="InterPro" id="IPR029044">
    <property type="entry name" value="Nucleotide-diphossugar_trans"/>
</dbReference>
<dbReference type="InterPro" id="IPR007577">
    <property type="entry name" value="GlycoTrfase_DXD_sugar-bd_CS"/>
</dbReference>
<dbReference type="AlphaFoldDB" id="A0A6A6GA33"/>
<comment type="similarity">
    <text evidence="2">Belongs to the glycosyltransferase 32 family.</text>
</comment>
<gene>
    <name evidence="8" type="ORF">BDZ85DRAFT_250427</name>
</gene>
<evidence type="ECO:0000313" key="9">
    <source>
        <dbReference type="Proteomes" id="UP000799538"/>
    </source>
</evidence>
<keyword evidence="9" id="KW-1185">Reference proteome</keyword>
<dbReference type="GO" id="GO:0016020">
    <property type="term" value="C:membrane"/>
    <property type="evidence" value="ECO:0007669"/>
    <property type="project" value="UniProtKB-SubCell"/>
</dbReference>
<evidence type="ECO:0000256" key="2">
    <source>
        <dbReference type="ARBA" id="ARBA00009003"/>
    </source>
</evidence>
<reference evidence="9" key="1">
    <citation type="journal article" date="2020" name="Stud. Mycol.">
        <title>101 Dothideomycetes genomes: A test case for predicting lifestyles and emergence of pathogens.</title>
        <authorList>
            <person name="Haridas S."/>
            <person name="Albert R."/>
            <person name="Binder M."/>
            <person name="Bloem J."/>
            <person name="LaButti K."/>
            <person name="Salamov A."/>
            <person name="Andreopoulos B."/>
            <person name="Baker S."/>
            <person name="Barry K."/>
            <person name="Bills G."/>
            <person name="Bluhm B."/>
            <person name="Cannon C."/>
            <person name="Castanera R."/>
            <person name="Culley D."/>
            <person name="Daum C."/>
            <person name="Ezra D."/>
            <person name="Gonzalez J."/>
            <person name="Henrissat B."/>
            <person name="Kuo A."/>
            <person name="Liang C."/>
            <person name="Lipzen A."/>
            <person name="Lutzoni F."/>
            <person name="Magnuson J."/>
            <person name="Mondo S."/>
            <person name="Nolan M."/>
            <person name="Ohm R."/>
            <person name="Pangilinan J."/>
            <person name="Park H.-J."/>
            <person name="Ramirez L."/>
            <person name="Alfaro M."/>
            <person name="Sun H."/>
            <person name="Tritt A."/>
            <person name="Yoshinaga Y."/>
            <person name="Zwiers L.-H."/>
            <person name="Turgeon B."/>
            <person name="Goodwin S."/>
            <person name="Spatafora J."/>
            <person name="Crous P."/>
            <person name="Grigoriev I."/>
        </authorList>
    </citation>
    <scope>NUCLEOTIDE SEQUENCE [LARGE SCALE GENOMIC DNA]</scope>
    <source>
        <strain evidence="9">CECT 20119</strain>
    </source>
</reference>
<dbReference type="SUPFAM" id="SSF53448">
    <property type="entry name" value="Nucleotide-diphospho-sugar transferases"/>
    <property type="match status" value="1"/>
</dbReference>
<protein>
    <submittedName>
        <fullName evidence="8">Nucleotide-diphospho-sugar transferase</fullName>
    </submittedName>
</protein>
<accession>A0A6A6GA33</accession>
<keyword evidence="6 7" id="KW-0472">Membrane</keyword>
<dbReference type="Proteomes" id="UP000799538">
    <property type="component" value="Unassembled WGS sequence"/>
</dbReference>
<keyword evidence="5 7" id="KW-1133">Transmembrane helix</keyword>
<name>A0A6A6GA33_9PEZI</name>
<dbReference type="PANTHER" id="PTHR32385:SF20">
    <property type="entry name" value="MANNOSYL PHOSPHORYLINOSITOL CERAMIDE SYNTHASE CSH1-RELATED"/>
    <property type="match status" value="1"/>
</dbReference>
<dbReference type="OrthoDB" id="3647at2759"/>
<evidence type="ECO:0000256" key="7">
    <source>
        <dbReference type="SAM" id="Phobius"/>
    </source>
</evidence>
<comment type="subcellular location">
    <subcellularLocation>
        <location evidence="1">Membrane</location>
    </subcellularLocation>
</comment>
<feature type="transmembrane region" description="Helical" evidence="7">
    <location>
        <begin position="314"/>
        <end position="332"/>
    </location>
</feature>
<keyword evidence="3 8" id="KW-0808">Transferase</keyword>
<evidence type="ECO:0000256" key="6">
    <source>
        <dbReference type="ARBA" id="ARBA00023136"/>
    </source>
</evidence>
<evidence type="ECO:0000313" key="8">
    <source>
        <dbReference type="EMBL" id="KAF2222537.1"/>
    </source>
</evidence>
<dbReference type="EMBL" id="ML992508">
    <property type="protein sequence ID" value="KAF2222537.1"/>
    <property type="molecule type" value="Genomic_DNA"/>
</dbReference>
<dbReference type="GO" id="GO:0051999">
    <property type="term" value="P:mannosyl-inositol phosphorylceramide biosynthetic process"/>
    <property type="evidence" value="ECO:0007669"/>
    <property type="project" value="TreeGrafter"/>
</dbReference>
<keyword evidence="4 7" id="KW-0812">Transmembrane</keyword>
<evidence type="ECO:0000256" key="3">
    <source>
        <dbReference type="ARBA" id="ARBA00022679"/>
    </source>
</evidence>
<evidence type="ECO:0000256" key="5">
    <source>
        <dbReference type="ARBA" id="ARBA00022989"/>
    </source>
</evidence>
<dbReference type="Gene3D" id="3.90.550.20">
    <property type="match status" value="1"/>
</dbReference>
<sequence>MFPPALHAAAPIALPRAVASCLNPSCVCICFETYLKSVEITFDTFPSDYSAALRLAGTKRFDADYNFNTFPNTTQIPRLIHFIWFKDLYNDTSRPSQIPTKGSHGPGKCIEFNPSFETKIWNSTEARSLIATSYPWFLPTYDAYRHPIQRVDAFKYFLLYHHGGVYVDMDVACRRDLRPLLTMPAWFPKAQPFGVNNDIMATRPGHPLFRKMIESLQARDVNLVSPYLTIFWSTGPQFTSDLVKSWWSDQRHRYPRYTFDRDAKVMETPYPEEDGIMILPEMFYSEKYTFFGHSPGGTWYGNDVMVVLWVIDRLWIIAVVAVTGTLGFVAWAQRRRLRSFRKGGHGYKYMPMA</sequence>
<proteinExistence type="inferred from homology"/>
<evidence type="ECO:0000256" key="4">
    <source>
        <dbReference type="ARBA" id="ARBA00022692"/>
    </source>
</evidence>
<dbReference type="PANTHER" id="PTHR32385">
    <property type="entry name" value="MANNOSYL PHOSPHORYLINOSITOL CERAMIDE SYNTHASE"/>
    <property type="match status" value="1"/>
</dbReference>
<evidence type="ECO:0000256" key="1">
    <source>
        <dbReference type="ARBA" id="ARBA00004370"/>
    </source>
</evidence>
<dbReference type="GO" id="GO:0000030">
    <property type="term" value="F:mannosyltransferase activity"/>
    <property type="evidence" value="ECO:0007669"/>
    <property type="project" value="TreeGrafter"/>
</dbReference>
<organism evidence="8 9">
    <name type="scientific">Elsinoe ampelina</name>
    <dbReference type="NCBI Taxonomy" id="302913"/>
    <lineage>
        <taxon>Eukaryota</taxon>
        <taxon>Fungi</taxon>
        <taxon>Dikarya</taxon>
        <taxon>Ascomycota</taxon>
        <taxon>Pezizomycotina</taxon>
        <taxon>Dothideomycetes</taxon>
        <taxon>Dothideomycetidae</taxon>
        <taxon>Myriangiales</taxon>
        <taxon>Elsinoaceae</taxon>
        <taxon>Elsinoe</taxon>
    </lineage>
</organism>
<dbReference type="Pfam" id="PF04488">
    <property type="entry name" value="Gly_transf_sug"/>
    <property type="match status" value="1"/>
</dbReference>